<name>A0A895YN08_9ACTN</name>
<proteinExistence type="predicted"/>
<protein>
    <submittedName>
        <fullName evidence="1">Uncharacterized protein</fullName>
    </submittedName>
</protein>
<dbReference type="EMBL" id="CP070499">
    <property type="protein sequence ID" value="QSB15308.1"/>
    <property type="molecule type" value="Genomic_DNA"/>
</dbReference>
<reference evidence="1" key="1">
    <citation type="submission" date="2021-02" db="EMBL/GenBank/DDBJ databases">
        <title>Natrosporangium hydrolyticum gen. nov., sp. nov, a haloalkaliphilic actinobacterium from a soda solonchak soil.</title>
        <authorList>
            <person name="Sorokin D.Y."/>
            <person name="Khijniak T.V."/>
            <person name="Zakharycheva A.P."/>
            <person name="Boueva O.V."/>
            <person name="Ariskina E.V."/>
            <person name="Hahnke R.L."/>
            <person name="Bunk B."/>
            <person name="Sproer C."/>
            <person name="Schumann P."/>
            <person name="Evtushenko L.I."/>
            <person name="Kublanov I.V."/>
        </authorList>
    </citation>
    <scope>NUCLEOTIDE SEQUENCE</scope>
    <source>
        <strain evidence="1">DSM 106523</strain>
    </source>
</reference>
<sequence>MTGDTSLWITLGAVGLGSAAVAGAAAFGEPAWRAWRRRRRTADAPDPAPTPGSWDIGDPKLAAQVFTSLCHLRARLREVDAPLPHLTSVLVGYDRVVLQLARPTPIPAIAPWRQLPGDLDGRCWVVDTAEVRDWAPGPSPYPGLTLAGTCDGWHVLIDLARAPGPIGIVGDPRPANRLVTALTQAVATAPWSRELTLITAGPHQPVPPPRPDTVVLRPEPAPPGGWNFYARPDGQVYLEPANLLVDPIGTSPPPAAPPTPWRAAARALAGPALTDQVRDAWCPAPVTVGVLGPLRISAPGEVDPTRGPVLSSLLATAAIRPTGAPLSLVHGLLTDERQIADAARHVHDWLGADHTGLPRLRATSTGWRLAADVRSDWHLFRELVTVDQPDNEWARLLTALSLIRGELLAATPLLPAAQRVVDRETQLRPLVIKSVRRAAALAAERQDPAAVAWVLRQGLTLYPRVQGLWRTLLLFQADHEPAALPHTVDEMMTALRAGGHRVRLERSTKRLVARHRGAGTALTRA</sequence>
<accession>A0A895YN08</accession>
<dbReference type="Proteomes" id="UP000662857">
    <property type="component" value="Chromosome"/>
</dbReference>
<dbReference type="AlphaFoldDB" id="A0A895YN08"/>
<dbReference type="RefSeq" id="WP_239677488.1">
    <property type="nucleotide sequence ID" value="NZ_CP070499.1"/>
</dbReference>
<organism evidence="1 2">
    <name type="scientific">Natronosporangium hydrolyticum</name>
    <dbReference type="NCBI Taxonomy" id="2811111"/>
    <lineage>
        <taxon>Bacteria</taxon>
        <taxon>Bacillati</taxon>
        <taxon>Actinomycetota</taxon>
        <taxon>Actinomycetes</taxon>
        <taxon>Micromonosporales</taxon>
        <taxon>Micromonosporaceae</taxon>
        <taxon>Natronosporangium</taxon>
    </lineage>
</organism>
<dbReference type="KEGG" id="nhy:JQS43_02795"/>
<evidence type="ECO:0000313" key="2">
    <source>
        <dbReference type="Proteomes" id="UP000662857"/>
    </source>
</evidence>
<keyword evidence="2" id="KW-1185">Reference proteome</keyword>
<gene>
    <name evidence="1" type="ORF">JQS43_02795</name>
</gene>
<evidence type="ECO:0000313" key="1">
    <source>
        <dbReference type="EMBL" id="QSB15308.1"/>
    </source>
</evidence>